<keyword evidence="1" id="KW-0863">Zinc-finger</keyword>
<keyword evidence="3" id="KW-1185">Reference proteome</keyword>
<dbReference type="InterPro" id="IPR013087">
    <property type="entry name" value="Znf_C2H2_type"/>
</dbReference>
<keyword evidence="1" id="KW-0862">Zinc</keyword>
<reference evidence="4" key="1">
    <citation type="submission" date="2025-08" db="UniProtKB">
        <authorList>
            <consortium name="RefSeq"/>
        </authorList>
    </citation>
    <scope>IDENTIFICATION</scope>
    <source>
        <tissue evidence="4">Whole Larva</tissue>
    </source>
</reference>
<sequence length="377" mass="44319">MVTKKELFHDYFNFKRVYKKKIDVLLKEDLDKVKSSDILRSVVSEFIVRWPRWKVIFAKKDLNWAVSEYLEEFEVYLSEIVKIAINYIKVIEDKRVVKESKEIACQTESVTPDYHIELQGPMKHLFKTLFTVEGDDIVAMQHLGKPWNGSIEFPKFINNPYVYIWINLPSISFARTVVPEVERFLTGEKQSPSHRPVNMNVNWTKVNNNKECCAYSYESMMNFVDDFLKVTENKEHSKEIGLMMKEAFLDVKEYLEHFLTNSKAVIPLTNNTYVRSKRHADAHNFLNYYEVISPKIELTVYNFNTDAETLLKTANAYLSAAVTFRCTFCSKGFSHMRLMQTHYQNAHLAEEIVLCNKCAIMLPIEDLVKNRWKHRCN</sequence>
<evidence type="ECO:0000256" key="1">
    <source>
        <dbReference type="PROSITE-ProRule" id="PRU00042"/>
    </source>
</evidence>
<proteinExistence type="predicted"/>
<dbReference type="GeneID" id="108561061"/>
<evidence type="ECO:0000313" key="3">
    <source>
        <dbReference type="Proteomes" id="UP000695000"/>
    </source>
</evidence>
<dbReference type="PROSITE" id="PS00028">
    <property type="entry name" value="ZINC_FINGER_C2H2_1"/>
    <property type="match status" value="1"/>
</dbReference>
<dbReference type="SUPFAM" id="SSF57667">
    <property type="entry name" value="beta-beta-alpha zinc fingers"/>
    <property type="match status" value="1"/>
</dbReference>
<organism evidence="3 4">
    <name type="scientific">Nicrophorus vespilloides</name>
    <name type="common">Boreal carrion beetle</name>
    <dbReference type="NCBI Taxonomy" id="110193"/>
    <lineage>
        <taxon>Eukaryota</taxon>
        <taxon>Metazoa</taxon>
        <taxon>Ecdysozoa</taxon>
        <taxon>Arthropoda</taxon>
        <taxon>Hexapoda</taxon>
        <taxon>Insecta</taxon>
        <taxon>Pterygota</taxon>
        <taxon>Neoptera</taxon>
        <taxon>Endopterygota</taxon>
        <taxon>Coleoptera</taxon>
        <taxon>Polyphaga</taxon>
        <taxon>Staphyliniformia</taxon>
        <taxon>Silphidae</taxon>
        <taxon>Nicrophorinae</taxon>
        <taxon>Nicrophorus</taxon>
    </lineage>
</organism>
<accession>A0ABM1MIB8</accession>
<keyword evidence="1" id="KW-0479">Metal-binding</keyword>
<dbReference type="RefSeq" id="XP_017774318.1">
    <property type="nucleotide sequence ID" value="XM_017918829.1"/>
</dbReference>
<evidence type="ECO:0000313" key="4">
    <source>
        <dbReference type="RefSeq" id="XP_017774318.1"/>
    </source>
</evidence>
<dbReference type="Proteomes" id="UP000695000">
    <property type="component" value="Unplaced"/>
</dbReference>
<dbReference type="PROSITE" id="PS50157">
    <property type="entry name" value="ZINC_FINGER_C2H2_2"/>
    <property type="match status" value="1"/>
</dbReference>
<dbReference type="InterPro" id="IPR036236">
    <property type="entry name" value="Znf_C2H2_sf"/>
</dbReference>
<gene>
    <name evidence="4" type="primary">LOC108561061</name>
</gene>
<feature type="domain" description="C2H2-type" evidence="2">
    <location>
        <begin position="324"/>
        <end position="352"/>
    </location>
</feature>
<evidence type="ECO:0000259" key="2">
    <source>
        <dbReference type="PROSITE" id="PS50157"/>
    </source>
</evidence>
<name>A0ABM1MIB8_NICVS</name>
<protein>
    <submittedName>
        <fullName evidence="4">Uncharacterized protein LOC108561061</fullName>
    </submittedName>
</protein>